<proteinExistence type="predicted"/>
<keyword evidence="2" id="KW-1185">Reference proteome</keyword>
<comment type="caution">
    <text evidence="1">The sequence shown here is derived from an EMBL/GenBank/DDBJ whole genome shotgun (WGS) entry which is preliminary data.</text>
</comment>
<dbReference type="EMBL" id="MPUH01000007">
    <property type="protein sequence ID" value="OMJ95818.1"/>
    <property type="molecule type" value="Genomic_DNA"/>
</dbReference>
<organism evidence="1 2">
    <name type="scientific">Stentor coeruleus</name>
    <dbReference type="NCBI Taxonomy" id="5963"/>
    <lineage>
        <taxon>Eukaryota</taxon>
        <taxon>Sar</taxon>
        <taxon>Alveolata</taxon>
        <taxon>Ciliophora</taxon>
        <taxon>Postciliodesmatophora</taxon>
        <taxon>Heterotrichea</taxon>
        <taxon>Heterotrichida</taxon>
        <taxon>Stentoridae</taxon>
        <taxon>Stentor</taxon>
    </lineage>
</organism>
<reference evidence="1 2" key="1">
    <citation type="submission" date="2016-11" db="EMBL/GenBank/DDBJ databases">
        <title>The macronuclear genome of Stentor coeruleus: a giant cell with tiny introns.</title>
        <authorList>
            <person name="Slabodnick M."/>
            <person name="Ruby J.G."/>
            <person name="Reiff S.B."/>
            <person name="Swart E.C."/>
            <person name="Gosai S."/>
            <person name="Prabakaran S."/>
            <person name="Witkowska E."/>
            <person name="Larue G.E."/>
            <person name="Fisher S."/>
            <person name="Freeman R.M."/>
            <person name="Gunawardena J."/>
            <person name="Chu W."/>
            <person name="Stover N.A."/>
            <person name="Gregory B.D."/>
            <person name="Nowacki M."/>
            <person name="Derisi J."/>
            <person name="Roy S.W."/>
            <person name="Marshall W.F."/>
            <person name="Sood P."/>
        </authorList>
    </citation>
    <scope>NUCLEOTIDE SEQUENCE [LARGE SCALE GENOMIC DNA]</scope>
    <source>
        <strain evidence="1">WM001</strain>
    </source>
</reference>
<accession>A0A1R2D3I3</accession>
<evidence type="ECO:0000313" key="1">
    <source>
        <dbReference type="EMBL" id="OMJ95818.1"/>
    </source>
</evidence>
<dbReference type="Proteomes" id="UP000187209">
    <property type="component" value="Unassembled WGS sequence"/>
</dbReference>
<gene>
    <name evidence="1" type="ORF">SteCoe_714</name>
</gene>
<sequence>MKPFKLSARQSIEERISILNKAAESLKSSRNMCLEKIHQREKENLVLSSTKSELLAKLQSLKNVNNQDKTKKTTLFDLAHTKRKLRKKAHEKKEELQAKKKWENLKIPEENVVNKTPSLESGKNNESNISVDECDCEVQKILANSQLSTARSKNVSLRNTPICFKSHSVIKFHILPLIL</sequence>
<protein>
    <submittedName>
        <fullName evidence="1">Uncharacterized protein</fullName>
    </submittedName>
</protein>
<dbReference type="AlphaFoldDB" id="A0A1R2D3I3"/>
<name>A0A1R2D3I3_9CILI</name>
<evidence type="ECO:0000313" key="2">
    <source>
        <dbReference type="Proteomes" id="UP000187209"/>
    </source>
</evidence>